<dbReference type="KEGG" id="gtt:GUITHDRAFT_119504"/>
<dbReference type="HOGENOM" id="CLU_889792_0_0_1"/>
<name>L1IDP4_GUITC</name>
<evidence type="ECO:0000313" key="3">
    <source>
        <dbReference type="Proteomes" id="UP000011087"/>
    </source>
</evidence>
<reference evidence="1 3" key="1">
    <citation type="journal article" date="2012" name="Nature">
        <title>Algal genomes reveal evolutionary mosaicism and the fate of nucleomorphs.</title>
        <authorList>
            <consortium name="DOE Joint Genome Institute"/>
            <person name="Curtis B.A."/>
            <person name="Tanifuji G."/>
            <person name="Burki F."/>
            <person name="Gruber A."/>
            <person name="Irimia M."/>
            <person name="Maruyama S."/>
            <person name="Arias M.C."/>
            <person name="Ball S.G."/>
            <person name="Gile G.H."/>
            <person name="Hirakawa Y."/>
            <person name="Hopkins J.F."/>
            <person name="Kuo A."/>
            <person name="Rensing S.A."/>
            <person name="Schmutz J."/>
            <person name="Symeonidi A."/>
            <person name="Elias M."/>
            <person name="Eveleigh R.J."/>
            <person name="Herman E.K."/>
            <person name="Klute M.J."/>
            <person name="Nakayama T."/>
            <person name="Obornik M."/>
            <person name="Reyes-Prieto A."/>
            <person name="Armbrust E.V."/>
            <person name="Aves S.J."/>
            <person name="Beiko R.G."/>
            <person name="Coutinho P."/>
            <person name="Dacks J.B."/>
            <person name="Durnford D.G."/>
            <person name="Fast N.M."/>
            <person name="Green B.R."/>
            <person name="Grisdale C.J."/>
            <person name="Hempel F."/>
            <person name="Henrissat B."/>
            <person name="Hoppner M.P."/>
            <person name="Ishida K."/>
            <person name="Kim E."/>
            <person name="Koreny L."/>
            <person name="Kroth P.G."/>
            <person name="Liu Y."/>
            <person name="Malik S.B."/>
            <person name="Maier U.G."/>
            <person name="McRose D."/>
            <person name="Mock T."/>
            <person name="Neilson J.A."/>
            <person name="Onodera N.T."/>
            <person name="Poole A.M."/>
            <person name="Pritham E.J."/>
            <person name="Richards T.A."/>
            <person name="Rocap G."/>
            <person name="Roy S.W."/>
            <person name="Sarai C."/>
            <person name="Schaack S."/>
            <person name="Shirato S."/>
            <person name="Slamovits C.H."/>
            <person name="Spencer D.F."/>
            <person name="Suzuki S."/>
            <person name="Worden A.Z."/>
            <person name="Zauner S."/>
            <person name="Barry K."/>
            <person name="Bell C."/>
            <person name="Bharti A.K."/>
            <person name="Crow J.A."/>
            <person name="Grimwood J."/>
            <person name="Kramer R."/>
            <person name="Lindquist E."/>
            <person name="Lucas S."/>
            <person name="Salamov A."/>
            <person name="McFadden G.I."/>
            <person name="Lane C.E."/>
            <person name="Keeling P.J."/>
            <person name="Gray M.W."/>
            <person name="Grigoriev I.V."/>
            <person name="Archibald J.M."/>
        </authorList>
    </citation>
    <scope>NUCLEOTIDE SEQUENCE</scope>
    <source>
        <strain evidence="1 3">CCMP2712</strain>
    </source>
</reference>
<keyword evidence="3" id="KW-1185">Reference proteome</keyword>
<protein>
    <submittedName>
        <fullName evidence="1 2">Uncharacterized protein</fullName>
    </submittedName>
</protein>
<dbReference type="SUPFAM" id="SSF48371">
    <property type="entry name" value="ARM repeat"/>
    <property type="match status" value="1"/>
</dbReference>
<organism evidence="1">
    <name type="scientific">Guillardia theta (strain CCMP2712)</name>
    <name type="common">Cryptophyte</name>
    <dbReference type="NCBI Taxonomy" id="905079"/>
    <lineage>
        <taxon>Eukaryota</taxon>
        <taxon>Cryptophyceae</taxon>
        <taxon>Pyrenomonadales</taxon>
        <taxon>Geminigeraceae</taxon>
        <taxon>Guillardia</taxon>
    </lineage>
</organism>
<dbReference type="GeneID" id="17291080"/>
<evidence type="ECO:0000313" key="2">
    <source>
        <dbReference type="EnsemblProtists" id="EKX34338"/>
    </source>
</evidence>
<dbReference type="RefSeq" id="XP_005821318.1">
    <property type="nucleotide sequence ID" value="XM_005821261.1"/>
</dbReference>
<gene>
    <name evidence="1" type="ORF">GUITHDRAFT_119504</name>
</gene>
<accession>L1IDP4</accession>
<dbReference type="PaxDb" id="55529-EKX34338"/>
<reference evidence="3" key="2">
    <citation type="submission" date="2012-11" db="EMBL/GenBank/DDBJ databases">
        <authorList>
            <person name="Kuo A."/>
            <person name="Curtis B.A."/>
            <person name="Tanifuji G."/>
            <person name="Burki F."/>
            <person name="Gruber A."/>
            <person name="Irimia M."/>
            <person name="Maruyama S."/>
            <person name="Arias M.C."/>
            <person name="Ball S.G."/>
            <person name="Gile G.H."/>
            <person name="Hirakawa Y."/>
            <person name="Hopkins J.F."/>
            <person name="Rensing S.A."/>
            <person name="Schmutz J."/>
            <person name="Symeonidi A."/>
            <person name="Elias M."/>
            <person name="Eveleigh R.J."/>
            <person name="Herman E.K."/>
            <person name="Klute M.J."/>
            <person name="Nakayama T."/>
            <person name="Obornik M."/>
            <person name="Reyes-Prieto A."/>
            <person name="Armbrust E.V."/>
            <person name="Aves S.J."/>
            <person name="Beiko R.G."/>
            <person name="Coutinho P."/>
            <person name="Dacks J.B."/>
            <person name="Durnford D.G."/>
            <person name="Fast N.M."/>
            <person name="Green B.R."/>
            <person name="Grisdale C."/>
            <person name="Hempe F."/>
            <person name="Henrissat B."/>
            <person name="Hoppner M.P."/>
            <person name="Ishida K.-I."/>
            <person name="Kim E."/>
            <person name="Koreny L."/>
            <person name="Kroth P.G."/>
            <person name="Liu Y."/>
            <person name="Malik S.-B."/>
            <person name="Maier U.G."/>
            <person name="McRose D."/>
            <person name="Mock T."/>
            <person name="Neilson J.A."/>
            <person name="Onodera N.T."/>
            <person name="Poole A.M."/>
            <person name="Pritham E.J."/>
            <person name="Richards T.A."/>
            <person name="Rocap G."/>
            <person name="Roy S.W."/>
            <person name="Sarai C."/>
            <person name="Schaack S."/>
            <person name="Shirato S."/>
            <person name="Slamovits C.H."/>
            <person name="Spencer D.F."/>
            <person name="Suzuki S."/>
            <person name="Worden A.Z."/>
            <person name="Zauner S."/>
            <person name="Barry K."/>
            <person name="Bell C."/>
            <person name="Bharti A.K."/>
            <person name="Crow J.A."/>
            <person name="Grimwood J."/>
            <person name="Kramer R."/>
            <person name="Lindquist E."/>
            <person name="Lucas S."/>
            <person name="Salamov A."/>
            <person name="McFadden G.I."/>
            <person name="Lane C.E."/>
            <person name="Keeling P.J."/>
            <person name="Gray M.W."/>
            <person name="Grigoriev I.V."/>
            <person name="Archibald J.M."/>
        </authorList>
    </citation>
    <scope>NUCLEOTIDE SEQUENCE</scope>
    <source>
        <strain evidence="3">CCMP2712</strain>
    </source>
</reference>
<dbReference type="AlphaFoldDB" id="L1IDP4"/>
<dbReference type="InterPro" id="IPR011989">
    <property type="entry name" value="ARM-like"/>
</dbReference>
<evidence type="ECO:0000313" key="1">
    <source>
        <dbReference type="EMBL" id="EKX34338.1"/>
    </source>
</evidence>
<dbReference type="EMBL" id="JH993112">
    <property type="protein sequence ID" value="EKX34338.1"/>
    <property type="molecule type" value="Genomic_DNA"/>
</dbReference>
<dbReference type="EnsemblProtists" id="EKX34338">
    <property type="protein sequence ID" value="EKX34338"/>
    <property type="gene ID" value="GUITHDRAFT_119504"/>
</dbReference>
<dbReference type="Gene3D" id="1.25.10.10">
    <property type="entry name" value="Leucine-rich Repeat Variant"/>
    <property type="match status" value="1"/>
</dbReference>
<reference evidence="2" key="3">
    <citation type="submission" date="2015-06" db="UniProtKB">
        <authorList>
            <consortium name="EnsemblProtists"/>
        </authorList>
    </citation>
    <scope>IDENTIFICATION</scope>
</reference>
<dbReference type="InterPro" id="IPR016024">
    <property type="entry name" value="ARM-type_fold"/>
</dbReference>
<dbReference type="Proteomes" id="UP000011087">
    <property type="component" value="Unassembled WGS sequence"/>
</dbReference>
<proteinExistence type="predicted"/>
<sequence>MFKLGKLKAEGRPDTAYLNVAIKDLRVKHSQALGTQRPQNENVPGHAEWKKKVSSKDKLKMLEKAKEAELKSIGRGLARPSRSISLIPILRFPSNQLEDFVNSKGSKTERALRPDFRSLQTTVFDTLLDVADISNISETLNMTAPALGALASKKGNRIVLTEAGSVEILMKLLEVGPPASRLDAWMALDDLLRCNDAKKKLFAQPGVLLKLRSCSSSRNHRVRRIGASILRNLVSDRVCCASTRSSGADGWGVQALSVQEKTSEDMVQTLCSFVTCGEDEASVSAGNALFRIAKCAGRRECAHVRIQRLMQTC</sequence>